<proteinExistence type="predicted"/>
<organism evidence="2">
    <name type="scientific">Medioppia subpectinata</name>
    <dbReference type="NCBI Taxonomy" id="1979941"/>
    <lineage>
        <taxon>Eukaryota</taxon>
        <taxon>Metazoa</taxon>
        <taxon>Ecdysozoa</taxon>
        <taxon>Arthropoda</taxon>
        <taxon>Chelicerata</taxon>
        <taxon>Arachnida</taxon>
        <taxon>Acari</taxon>
        <taxon>Acariformes</taxon>
        <taxon>Sarcoptiformes</taxon>
        <taxon>Oribatida</taxon>
        <taxon>Brachypylina</taxon>
        <taxon>Oppioidea</taxon>
        <taxon>Oppiidae</taxon>
        <taxon>Medioppia</taxon>
    </lineage>
</organism>
<dbReference type="SUPFAM" id="SSF52047">
    <property type="entry name" value="RNI-like"/>
    <property type="match status" value="1"/>
</dbReference>
<keyword evidence="3" id="KW-1185">Reference proteome</keyword>
<accession>A0A7R9KKA7</accession>
<evidence type="ECO:0000313" key="3">
    <source>
        <dbReference type="Proteomes" id="UP000759131"/>
    </source>
</evidence>
<evidence type="ECO:0000259" key="1">
    <source>
        <dbReference type="Pfam" id="PF00646"/>
    </source>
</evidence>
<dbReference type="InterPro" id="IPR001810">
    <property type="entry name" value="F-box_dom"/>
</dbReference>
<dbReference type="Gene3D" id="3.80.10.10">
    <property type="entry name" value="Ribonuclease Inhibitor"/>
    <property type="match status" value="1"/>
</dbReference>
<protein>
    <recommendedName>
        <fullName evidence="1">F-box domain-containing protein</fullName>
    </recommendedName>
</protein>
<sequence length="405" mass="47719">MAQQMTTDDGNEDHIQHPKIYAKDSMDRFGDDMYGLILSYLSLEDRFRLECVSKQFQRTVFGSVVFIDINNQFNNKSETCFKAMIEMLAKKCPNIQTIDFREMFIECEEHIPEVLRLLRDNCLNLREVYCSSWEYTTQLYQQFGPLVTRIDCDALSDTVVDTTSGQLLANNLKTFEFYCYYIEDRQLFTAFVAHNQCLKSLGIKYIYDDLNDTLPELAVQLSRLTQLRRLSLGFRIKGSQHSFNDYLRTIGVNCKQLKRLSFSLHSKKSEYNLKTLDSLAYFRRLKRLDLTLYVTVDEISLDVLRECRRLTHLDIYLTKMNANVFKIIRENCPQLQYLCIQNMNSIIDTEYLDQISRLPALQMFVIHCKRSGSLRDNDFWDLLSRSPKLKTIEIHVKNVKKFYSK</sequence>
<dbReference type="Proteomes" id="UP000759131">
    <property type="component" value="Unassembled WGS sequence"/>
</dbReference>
<dbReference type="EMBL" id="OC856268">
    <property type="protein sequence ID" value="CAD7623507.1"/>
    <property type="molecule type" value="Genomic_DNA"/>
</dbReference>
<dbReference type="Pfam" id="PF00646">
    <property type="entry name" value="F-box"/>
    <property type="match status" value="1"/>
</dbReference>
<feature type="domain" description="F-box" evidence="1">
    <location>
        <begin position="31"/>
        <end position="60"/>
    </location>
</feature>
<dbReference type="PANTHER" id="PTHR38926">
    <property type="entry name" value="F-BOX DOMAIN CONTAINING PROTEIN, EXPRESSED"/>
    <property type="match status" value="1"/>
</dbReference>
<dbReference type="OrthoDB" id="6532759at2759"/>
<evidence type="ECO:0000313" key="2">
    <source>
        <dbReference type="EMBL" id="CAD7623507.1"/>
    </source>
</evidence>
<gene>
    <name evidence="2" type="ORF">OSB1V03_LOCUS3962</name>
</gene>
<reference evidence="2" key="1">
    <citation type="submission" date="2020-11" db="EMBL/GenBank/DDBJ databases">
        <authorList>
            <person name="Tran Van P."/>
        </authorList>
    </citation>
    <scope>NUCLEOTIDE SEQUENCE</scope>
</reference>
<dbReference type="SUPFAM" id="SSF81383">
    <property type="entry name" value="F-box domain"/>
    <property type="match status" value="1"/>
</dbReference>
<dbReference type="PANTHER" id="PTHR38926:SF5">
    <property type="entry name" value="F-BOX AND LEUCINE-RICH REPEAT PROTEIN 6"/>
    <property type="match status" value="1"/>
</dbReference>
<dbReference type="InterPro" id="IPR032675">
    <property type="entry name" value="LRR_dom_sf"/>
</dbReference>
<name>A0A7R9KKA7_9ACAR</name>
<dbReference type="EMBL" id="CAJPIZ010001693">
    <property type="protein sequence ID" value="CAG2103937.1"/>
    <property type="molecule type" value="Genomic_DNA"/>
</dbReference>
<dbReference type="InterPro" id="IPR036047">
    <property type="entry name" value="F-box-like_dom_sf"/>
</dbReference>
<dbReference type="AlphaFoldDB" id="A0A7R9KKA7"/>